<evidence type="ECO:0000256" key="1">
    <source>
        <dbReference type="ARBA" id="ARBA00008007"/>
    </source>
</evidence>
<comment type="similarity">
    <text evidence="1">Belongs to the ComF/GntX family.</text>
</comment>
<dbReference type="PANTHER" id="PTHR47505:SF1">
    <property type="entry name" value="DNA UTILIZATION PROTEIN YHGH"/>
    <property type="match status" value="1"/>
</dbReference>
<evidence type="ECO:0000313" key="4">
    <source>
        <dbReference type="Proteomes" id="UP000315234"/>
    </source>
</evidence>
<protein>
    <submittedName>
        <fullName evidence="3">Phosphoribosyltransferase</fullName>
    </submittedName>
</protein>
<dbReference type="Gene3D" id="3.40.50.2020">
    <property type="match status" value="1"/>
</dbReference>
<dbReference type="EMBL" id="BJLD01000014">
    <property type="protein sequence ID" value="GEA44674.1"/>
    <property type="molecule type" value="Genomic_DNA"/>
</dbReference>
<dbReference type="Proteomes" id="UP000315234">
    <property type="component" value="Unassembled WGS sequence"/>
</dbReference>
<proteinExistence type="inferred from homology"/>
<accession>A0ABC9ZR37</accession>
<dbReference type="CDD" id="cd06223">
    <property type="entry name" value="PRTases_typeI"/>
    <property type="match status" value="1"/>
</dbReference>
<reference evidence="3 4" key="1">
    <citation type="submission" date="2019-06" db="EMBL/GenBank/DDBJ databases">
        <title>Draft genome sequence of Corynebacterium striatum NBRC 15291.</title>
        <authorList>
            <person name="Miura T."/>
            <person name="Furukawa M."/>
            <person name="Shimamura M."/>
            <person name="Ohyama Y."/>
            <person name="Yamazoe A."/>
            <person name="Kawasaki H."/>
        </authorList>
    </citation>
    <scope>NUCLEOTIDE SEQUENCE [LARGE SCALE GENOMIC DNA]</scope>
    <source>
        <strain evidence="3 4">NBRC 15291</strain>
    </source>
</reference>
<dbReference type="SUPFAM" id="SSF53271">
    <property type="entry name" value="PRTase-like"/>
    <property type="match status" value="1"/>
</dbReference>
<sequence length="225" mass="24181">MRKRRLAARALELLDVVVPRECAGCGGVIVAPALICERCQKHLRLPPRQISRPVPLGLPVWAMGPYSDVRRHLIVSMKERGNRAVRSHVAAVYTAGIEYLRARGEIPEEIVLVPAPTRLNSARARGGDPVEQICEKVAASLPHMRTCTALKVRELAADQSDLNAGQRWENMRTAVHLTRAASQVAGTRIVLVDDVVTTGATLSASAARLRGAGGVVDGAIVLAEA</sequence>
<organism evidence="3 4">
    <name type="scientific">Corynebacterium striatum</name>
    <dbReference type="NCBI Taxonomy" id="43770"/>
    <lineage>
        <taxon>Bacteria</taxon>
        <taxon>Bacillati</taxon>
        <taxon>Actinomycetota</taxon>
        <taxon>Actinomycetes</taxon>
        <taxon>Mycobacteriales</taxon>
        <taxon>Corynebacteriaceae</taxon>
        <taxon>Corynebacterium</taxon>
    </lineage>
</organism>
<dbReference type="InterPro" id="IPR029057">
    <property type="entry name" value="PRTase-like"/>
</dbReference>
<dbReference type="GO" id="GO:0016757">
    <property type="term" value="F:glycosyltransferase activity"/>
    <property type="evidence" value="ECO:0007669"/>
    <property type="project" value="UniProtKB-KW"/>
</dbReference>
<evidence type="ECO:0000259" key="2">
    <source>
        <dbReference type="Pfam" id="PF00156"/>
    </source>
</evidence>
<dbReference type="AlphaFoldDB" id="A0ABC9ZR37"/>
<dbReference type="InterPro" id="IPR051910">
    <property type="entry name" value="ComF/GntX_DNA_util-trans"/>
</dbReference>
<comment type="caution">
    <text evidence="3">The sequence shown here is derived from an EMBL/GenBank/DDBJ whole genome shotgun (WGS) entry which is preliminary data.</text>
</comment>
<dbReference type="PANTHER" id="PTHR47505">
    <property type="entry name" value="DNA UTILIZATION PROTEIN YHGH"/>
    <property type="match status" value="1"/>
</dbReference>
<keyword evidence="3" id="KW-0328">Glycosyltransferase</keyword>
<feature type="domain" description="Phosphoribosyltransferase" evidence="2">
    <location>
        <begin position="172"/>
        <end position="214"/>
    </location>
</feature>
<dbReference type="InterPro" id="IPR000836">
    <property type="entry name" value="PRTase_dom"/>
</dbReference>
<gene>
    <name evidence="3" type="ORF">Cst04h_28440</name>
</gene>
<keyword evidence="3" id="KW-0808">Transferase</keyword>
<name>A0ABC9ZR37_CORST</name>
<dbReference type="Pfam" id="PF00156">
    <property type="entry name" value="Pribosyltran"/>
    <property type="match status" value="1"/>
</dbReference>
<evidence type="ECO:0000313" key="3">
    <source>
        <dbReference type="EMBL" id="GEA44674.1"/>
    </source>
</evidence>
<dbReference type="RefSeq" id="WP_172465256.1">
    <property type="nucleotide sequence ID" value="NZ_JBMFDS010000001.1"/>
</dbReference>